<evidence type="ECO:0000259" key="1">
    <source>
        <dbReference type="Pfam" id="PF12673"/>
    </source>
</evidence>
<dbReference type="EMBL" id="CP155571">
    <property type="protein sequence ID" value="XFO75061.1"/>
    <property type="molecule type" value="Genomic_DNA"/>
</dbReference>
<dbReference type="Proteomes" id="UP000216052">
    <property type="component" value="Chromosome"/>
</dbReference>
<protein>
    <recommendedName>
        <fullName evidence="1">SipL SPOCS domain-containing protein</fullName>
    </recommendedName>
</protein>
<sequence length="179" mass="20273">MSHKKHKRIPQFTVNSTLSIPDDKADIEFLLRVTSTPVIEQCIVSTKQIHITGYINIFTEYVASVRAETQPVNFVFFKLPFDQTFAYSRARTGMNGCLKCDIIAQYPQLTNPREIVLALDVKISGVKLARAYHSLPPHHCRPYIANFFDEASNPHINVPSYCPDSCSDQPHSTQFSQIS</sequence>
<reference evidence="2" key="1">
    <citation type="submission" date="2024-05" db="EMBL/GenBank/DDBJ databases">
        <title>Isolation and characterization of Sporomusa carbonis sp. nov., a carboxydotrophic hydrogenogen in the genus of Sporomusa isolated from a charcoal burning pile.</title>
        <authorList>
            <person name="Boeer T."/>
            <person name="Rosenbaum F."/>
            <person name="Eysell L."/>
            <person name="Mueller V."/>
            <person name="Daniel R."/>
            <person name="Poehlein A."/>
        </authorList>
    </citation>
    <scope>NUCLEOTIDE SEQUENCE [LARGE SCALE GENOMIC DNA]</scope>
    <source>
        <strain evidence="2">DSM 3132</strain>
    </source>
</reference>
<dbReference type="RefSeq" id="WP_169717030.1">
    <property type="nucleotide sequence ID" value="NZ_CP155571.1"/>
</dbReference>
<gene>
    <name evidence="2" type="ORF">SPACI_051720</name>
</gene>
<dbReference type="InterPro" id="IPR024300">
    <property type="entry name" value="SipL_SPOCS_dom"/>
</dbReference>
<evidence type="ECO:0000313" key="2">
    <source>
        <dbReference type="EMBL" id="XFO75061.1"/>
    </source>
</evidence>
<keyword evidence="3" id="KW-1185">Reference proteome</keyword>
<accession>A0ABZ3JAE2</accession>
<organism evidence="2 3">
    <name type="scientific">Sporomusa acidovorans (strain ATCC 49682 / DSM 3132 / Mol)</name>
    <dbReference type="NCBI Taxonomy" id="1123286"/>
    <lineage>
        <taxon>Bacteria</taxon>
        <taxon>Bacillati</taxon>
        <taxon>Bacillota</taxon>
        <taxon>Negativicutes</taxon>
        <taxon>Selenomonadales</taxon>
        <taxon>Sporomusaceae</taxon>
        <taxon>Sporomusa</taxon>
    </lineage>
</organism>
<name>A0ABZ3JAE2_SPOA4</name>
<feature type="domain" description="SipL SPOCS" evidence="1">
    <location>
        <begin position="26"/>
        <end position="102"/>
    </location>
</feature>
<evidence type="ECO:0000313" key="3">
    <source>
        <dbReference type="Proteomes" id="UP000216052"/>
    </source>
</evidence>
<dbReference type="Pfam" id="PF12673">
    <property type="entry name" value="SipL"/>
    <property type="match status" value="1"/>
</dbReference>
<proteinExistence type="predicted"/>